<name>A0AAV0IW22_9ROSI</name>
<proteinExistence type="predicted"/>
<dbReference type="Proteomes" id="UP001154282">
    <property type="component" value="Unassembled WGS sequence"/>
</dbReference>
<sequence>MFVVRCVGSCPIWEERRRSMGTRVLICLPLSF</sequence>
<evidence type="ECO:0000313" key="2">
    <source>
        <dbReference type="Proteomes" id="UP001154282"/>
    </source>
</evidence>
<reference evidence="1" key="1">
    <citation type="submission" date="2022-08" db="EMBL/GenBank/DDBJ databases">
        <authorList>
            <person name="Gutierrez-Valencia J."/>
        </authorList>
    </citation>
    <scope>NUCLEOTIDE SEQUENCE</scope>
</reference>
<evidence type="ECO:0000313" key="1">
    <source>
        <dbReference type="EMBL" id="CAI0401869.1"/>
    </source>
</evidence>
<accession>A0AAV0IW22</accession>
<dbReference type="AlphaFoldDB" id="A0AAV0IW22"/>
<gene>
    <name evidence="1" type="ORF">LITE_LOCUS11380</name>
</gene>
<protein>
    <submittedName>
        <fullName evidence="1">Uncharacterized protein</fullName>
    </submittedName>
</protein>
<dbReference type="EMBL" id="CAMGYJ010000004">
    <property type="protein sequence ID" value="CAI0401869.1"/>
    <property type="molecule type" value="Genomic_DNA"/>
</dbReference>
<comment type="caution">
    <text evidence="1">The sequence shown here is derived from an EMBL/GenBank/DDBJ whole genome shotgun (WGS) entry which is preliminary data.</text>
</comment>
<keyword evidence="2" id="KW-1185">Reference proteome</keyword>
<organism evidence="1 2">
    <name type="scientific">Linum tenue</name>
    <dbReference type="NCBI Taxonomy" id="586396"/>
    <lineage>
        <taxon>Eukaryota</taxon>
        <taxon>Viridiplantae</taxon>
        <taxon>Streptophyta</taxon>
        <taxon>Embryophyta</taxon>
        <taxon>Tracheophyta</taxon>
        <taxon>Spermatophyta</taxon>
        <taxon>Magnoliopsida</taxon>
        <taxon>eudicotyledons</taxon>
        <taxon>Gunneridae</taxon>
        <taxon>Pentapetalae</taxon>
        <taxon>rosids</taxon>
        <taxon>fabids</taxon>
        <taxon>Malpighiales</taxon>
        <taxon>Linaceae</taxon>
        <taxon>Linum</taxon>
    </lineage>
</organism>